<evidence type="ECO:0000259" key="1">
    <source>
        <dbReference type="Pfam" id="PF01841"/>
    </source>
</evidence>
<gene>
    <name evidence="2" type="ORF">INR99_14055</name>
</gene>
<keyword evidence="3" id="KW-1185">Reference proteome</keyword>
<dbReference type="Pfam" id="PF01841">
    <property type="entry name" value="Transglut_core"/>
    <property type="match status" value="1"/>
</dbReference>
<feature type="domain" description="Transglutaminase-like" evidence="1">
    <location>
        <begin position="31"/>
        <end position="130"/>
    </location>
</feature>
<evidence type="ECO:0000313" key="2">
    <source>
        <dbReference type="EMBL" id="MBE9610460.1"/>
    </source>
</evidence>
<dbReference type="InterPro" id="IPR002931">
    <property type="entry name" value="Transglutaminase-like"/>
</dbReference>
<dbReference type="RefSeq" id="WP_194117010.1">
    <property type="nucleotide sequence ID" value="NZ_JADFUA010000010.1"/>
</dbReference>
<dbReference type="PANTHER" id="PTHR33490">
    <property type="entry name" value="BLR5614 PROTEIN-RELATED"/>
    <property type="match status" value="1"/>
</dbReference>
<evidence type="ECO:0000313" key="3">
    <source>
        <dbReference type="Proteomes" id="UP000604481"/>
    </source>
</evidence>
<dbReference type="InterPro" id="IPR038765">
    <property type="entry name" value="Papain-like_cys_pep_sf"/>
</dbReference>
<dbReference type="Proteomes" id="UP000604481">
    <property type="component" value="Unassembled WGS sequence"/>
</dbReference>
<sequence length="203" mass="22233">MSLPAPADCLADSVIIDFRHPAVMALATSLRADDAQATAGHCFDWVRDRVEHCLDFRRDEVPVSASETLLAGTGFCYAKSHLLVALWRANSLPAALGYQRLTLDGPNPPYCVHGFAAVWLVDHGWYRCDPRGNSKPGIDCEFTPGHEKLAYPVDYPGECTYPGLWPEPPAELVSALRALPVASAFRKHPIDLVPQGLPMITEL</sequence>
<name>A0A8J7G1W5_9NEIS</name>
<dbReference type="Gene3D" id="3.10.620.30">
    <property type="match status" value="1"/>
</dbReference>
<comment type="caution">
    <text evidence="2">The sequence shown here is derived from an EMBL/GenBank/DDBJ whole genome shotgun (WGS) entry which is preliminary data.</text>
</comment>
<accession>A0A8J7G1W5</accession>
<dbReference type="AlphaFoldDB" id="A0A8J7G1W5"/>
<dbReference type="EMBL" id="JADFUA010000010">
    <property type="protein sequence ID" value="MBE9610460.1"/>
    <property type="molecule type" value="Genomic_DNA"/>
</dbReference>
<proteinExistence type="predicted"/>
<dbReference type="PANTHER" id="PTHR33490:SF3">
    <property type="entry name" value="CONSERVED INTEGRAL MEMBRANE PROTEIN"/>
    <property type="match status" value="1"/>
</dbReference>
<dbReference type="SUPFAM" id="SSF54001">
    <property type="entry name" value="Cysteine proteinases"/>
    <property type="match status" value="1"/>
</dbReference>
<reference evidence="2 3" key="1">
    <citation type="submission" date="2020-10" db="EMBL/GenBank/DDBJ databases">
        <title>The genome sequence of Chitinilyticum litopenaei 4Y14.</title>
        <authorList>
            <person name="Liu Y."/>
        </authorList>
    </citation>
    <scope>NUCLEOTIDE SEQUENCE [LARGE SCALE GENOMIC DNA]</scope>
    <source>
        <strain evidence="2 3">4Y14</strain>
    </source>
</reference>
<organism evidence="2 3">
    <name type="scientific">Chitinilyticum piscinae</name>
    <dbReference type="NCBI Taxonomy" id="2866724"/>
    <lineage>
        <taxon>Bacteria</taxon>
        <taxon>Pseudomonadati</taxon>
        <taxon>Pseudomonadota</taxon>
        <taxon>Betaproteobacteria</taxon>
        <taxon>Neisseriales</taxon>
        <taxon>Chitinibacteraceae</taxon>
        <taxon>Chitinilyticum</taxon>
    </lineage>
</organism>
<protein>
    <submittedName>
        <fullName evidence="2">Transglutaminase family protein</fullName>
    </submittedName>
</protein>